<dbReference type="Proteomes" id="UP000646365">
    <property type="component" value="Unassembled WGS sequence"/>
</dbReference>
<organism evidence="3 4">
    <name type="scientific">Aliidongia dinghuensis</name>
    <dbReference type="NCBI Taxonomy" id="1867774"/>
    <lineage>
        <taxon>Bacteria</taxon>
        <taxon>Pseudomonadati</taxon>
        <taxon>Pseudomonadota</taxon>
        <taxon>Alphaproteobacteria</taxon>
        <taxon>Rhodospirillales</taxon>
        <taxon>Dongiaceae</taxon>
        <taxon>Aliidongia</taxon>
    </lineage>
</organism>
<feature type="region of interest" description="Disordered" evidence="1">
    <location>
        <begin position="29"/>
        <end position="58"/>
    </location>
</feature>
<feature type="compositionally biased region" description="Low complexity" evidence="1">
    <location>
        <begin position="30"/>
        <end position="52"/>
    </location>
</feature>
<sequence>MAFVLLACAAPALAPALADELPGNSTVLQPGTTLSAPSPTAPSTTTPGKGAPLVGLQQGGALSLAPPGSAAAARNEGLAGAQGGVDLSYVPAAERDSYFNSKDFAEHNNAISRPARHPSALSQLGGVAEGMAINGALGAGSSLILGGH</sequence>
<dbReference type="EMBL" id="BMJQ01000012">
    <property type="protein sequence ID" value="GGF34079.1"/>
    <property type="molecule type" value="Genomic_DNA"/>
</dbReference>
<reference evidence="3" key="2">
    <citation type="submission" date="2020-09" db="EMBL/GenBank/DDBJ databases">
        <authorList>
            <person name="Sun Q."/>
            <person name="Zhou Y."/>
        </authorList>
    </citation>
    <scope>NUCLEOTIDE SEQUENCE</scope>
    <source>
        <strain evidence="3">CGMCC 1.15725</strain>
    </source>
</reference>
<keyword evidence="2" id="KW-0732">Signal</keyword>
<feature type="signal peptide" evidence="2">
    <location>
        <begin position="1"/>
        <end position="18"/>
    </location>
</feature>
<dbReference type="AlphaFoldDB" id="A0A8J2YWX5"/>
<evidence type="ECO:0000256" key="2">
    <source>
        <dbReference type="SAM" id="SignalP"/>
    </source>
</evidence>
<evidence type="ECO:0000313" key="4">
    <source>
        <dbReference type="Proteomes" id="UP000646365"/>
    </source>
</evidence>
<protein>
    <submittedName>
        <fullName evidence="3">Uncharacterized protein</fullName>
    </submittedName>
</protein>
<feature type="chain" id="PRO_5035329138" evidence="2">
    <location>
        <begin position="19"/>
        <end position="148"/>
    </location>
</feature>
<name>A0A8J2YWX5_9PROT</name>
<proteinExistence type="predicted"/>
<reference evidence="3" key="1">
    <citation type="journal article" date="2014" name="Int. J. Syst. Evol. Microbiol.">
        <title>Complete genome sequence of Corynebacterium casei LMG S-19264T (=DSM 44701T), isolated from a smear-ripened cheese.</title>
        <authorList>
            <consortium name="US DOE Joint Genome Institute (JGI-PGF)"/>
            <person name="Walter F."/>
            <person name="Albersmeier A."/>
            <person name="Kalinowski J."/>
            <person name="Ruckert C."/>
        </authorList>
    </citation>
    <scope>NUCLEOTIDE SEQUENCE</scope>
    <source>
        <strain evidence="3">CGMCC 1.15725</strain>
    </source>
</reference>
<evidence type="ECO:0000256" key="1">
    <source>
        <dbReference type="SAM" id="MobiDB-lite"/>
    </source>
</evidence>
<evidence type="ECO:0000313" key="3">
    <source>
        <dbReference type="EMBL" id="GGF34079.1"/>
    </source>
</evidence>
<accession>A0A8J2YWX5</accession>
<comment type="caution">
    <text evidence="3">The sequence shown here is derived from an EMBL/GenBank/DDBJ whole genome shotgun (WGS) entry which is preliminary data.</text>
</comment>
<keyword evidence="4" id="KW-1185">Reference proteome</keyword>
<gene>
    <name evidence="3" type="ORF">GCM10011611_45380</name>
</gene>